<dbReference type="Proteomes" id="UP000199118">
    <property type="component" value="Unassembled WGS sequence"/>
</dbReference>
<gene>
    <name evidence="3" type="ORF">SAMN05444336_104347</name>
</gene>
<reference evidence="3 4" key="1">
    <citation type="submission" date="2016-10" db="EMBL/GenBank/DDBJ databases">
        <authorList>
            <person name="de Groot N.N."/>
        </authorList>
    </citation>
    <scope>NUCLEOTIDE SEQUENCE [LARGE SCALE GENOMIC DNA]</scope>
    <source>
        <strain evidence="3 4">DSM 17890</strain>
    </source>
</reference>
<dbReference type="InterPro" id="IPR006076">
    <property type="entry name" value="FAD-dep_OxRdtase"/>
</dbReference>
<dbReference type="Gene3D" id="3.30.9.10">
    <property type="entry name" value="D-Amino Acid Oxidase, subunit A, domain 2"/>
    <property type="match status" value="1"/>
</dbReference>
<name>A0A1H3AWD1_9RHOB</name>
<sequence length="419" mass="43920">MSAGGASGREVIVLGAGMVGVSAALALQAQGRAVTLVDRGQPGRETSYGNAGIIQAEAVEPYALPLSLPTLARMALKRDNALNYHLGAMPGHLPGLLRYFLNSRPAKHRAISVTFRVLTEGATAAHAPLIEAAGAGAMIRREGFRQIYRTRDKLDAEIREVERLSRDYGVNATVMDGAALAEAEPNIKRPMAGAVQWNDAWTCSDPGGLTGAYAELFAARGGAVVSGDAASLTAQGAGWRVSTADGPVSAPDAVVALGPWSPALLAGFGYRISMVRKRGYHRHHRCAAGPVLPLMDADHSAVLAPMRAGLRVLTGAELTAEGARQTPVQLLRAEAGAAELFDLGAPVENEPWTGVRPCLPDMLPMIGAAPRHKGLWFDFGHGHQGFTQGPVSAAMLVRAMAGERDAVLDALAPSQARFA</sequence>
<evidence type="ECO:0000256" key="1">
    <source>
        <dbReference type="ARBA" id="ARBA00023002"/>
    </source>
</evidence>
<dbReference type="SUPFAM" id="SSF51905">
    <property type="entry name" value="FAD/NAD(P)-binding domain"/>
    <property type="match status" value="1"/>
</dbReference>
<dbReference type="PANTHER" id="PTHR13847">
    <property type="entry name" value="SARCOSINE DEHYDROGENASE-RELATED"/>
    <property type="match status" value="1"/>
</dbReference>
<dbReference type="EMBL" id="FNMZ01000004">
    <property type="protein sequence ID" value="SDX34050.1"/>
    <property type="molecule type" value="Genomic_DNA"/>
</dbReference>
<proteinExistence type="predicted"/>
<evidence type="ECO:0000259" key="2">
    <source>
        <dbReference type="Pfam" id="PF01266"/>
    </source>
</evidence>
<dbReference type="AlphaFoldDB" id="A0A1H3AWD1"/>
<dbReference type="GO" id="GO:0005737">
    <property type="term" value="C:cytoplasm"/>
    <property type="evidence" value="ECO:0007669"/>
    <property type="project" value="TreeGrafter"/>
</dbReference>
<dbReference type="InterPro" id="IPR036188">
    <property type="entry name" value="FAD/NAD-bd_sf"/>
</dbReference>
<feature type="domain" description="FAD dependent oxidoreductase" evidence="2">
    <location>
        <begin position="11"/>
        <end position="397"/>
    </location>
</feature>
<evidence type="ECO:0000313" key="3">
    <source>
        <dbReference type="EMBL" id="SDX34050.1"/>
    </source>
</evidence>
<evidence type="ECO:0000313" key="4">
    <source>
        <dbReference type="Proteomes" id="UP000199118"/>
    </source>
</evidence>
<dbReference type="Gene3D" id="3.50.50.60">
    <property type="entry name" value="FAD/NAD(P)-binding domain"/>
    <property type="match status" value="2"/>
</dbReference>
<keyword evidence="1" id="KW-0560">Oxidoreductase</keyword>
<dbReference type="STRING" id="356660.SAMN05444336_104347"/>
<protein>
    <submittedName>
        <fullName evidence="3">D-amino-acid dehydrogenase</fullName>
    </submittedName>
</protein>
<dbReference type="GO" id="GO:0016491">
    <property type="term" value="F:oxidoreductase activity"/>
    <property type="evidence" value="ECO:0007669"/>
    <property type="project" value="UniProtKB-KW"/>
</dbReference>
<dbReference type="PANTHER" id="PTHR13847:SF289">
    <property type="entry name" value="GLYCINE OXIDASE"/>
    <property type="match status" value="1"/>
</dbReference>
<accession>A0A1H3AWD1</accession>
<dbReference type="Pfam" id="PF01266">
    <property type="entry name" value="DAO"/>
    <property type="match status" value="1"/>
</dbReference>
<keyword evidence="4" id="KW-1185">Reference proteome</keyword>
<organism evidence="3 4">
    <name type="scientific">Albimonas donghaensis</name>
    <dbReference type="NCBI Taxonomy" id="356660"/>
    <lineage>
        <taxon>Bacteria</taxon>
        <taxon>Pseudomonadati</taxon>
        <taxon>Pseudomonadota</taxon>
        <taxon>Alphaproteobacteria</taxon>
        <taxon>Rhodobacterales</taxon>
        <taxon>Paracoccaceae</taxon>
        <taxon>Albimonas</taxon>
    </lineage>
</organism>